<gene>
    <name evidence="14" type="primary">nrdG</name>
    <name evidence="14" type="ORF">H8730_07945</name>
</gene>
<keyword evidence="9" id="KW-0408">Iron</keyword>
<dbReference type="GO" id="GO:0004748">
    <property type="term" value="F:ribonucleoside-diphosphate reductase activity, thioredoxin disulfide as acceptor"/>
    <property type="evidence" value="ECO:0007669"/>
    <property type="project" value="TreeGrafter"/>
</dbReference>
<name>A0A926DTJ2_9FIRM</name>
<dbReference type="SFLD" id="SFLDS00029">
    <property type="entry name" value="Radical_SAM"/>
    <property type="match status" value="1"/>
</dbReference>
<evidence type="ECO:0000256" key="12">
    <source>
        <dbReference type="PIRNR" id="PIRNR000368"/>
    </source>
</evidence>
<accession>A0A926DTJ2</accession>
<evidence type="ECO:0000256" key="4">
    <source>
        <dbReference type="ARBA" id="ARBA00014281"/>
    </source>
</evidence>
<dbReference type="PROSITE" id="PS01087">
    <property type="entry name" value="RADICAL_ACTIVATING"/>
    <property type="match status" value="1"/>
</dbReference>
<comment type="similarity">
    <text evidence="3 12">Belongs to the organic radical-activating enzymes family.</text>
</comment>
<dbReference type="InterPro" id="IPR001989">
    <property type="entry name" value="Radical_activat_CS"/>
</dbReference>
<feature type="domain" description="Radical SAM core" evidence="13">
    <location>
        <begin position="15"/>
        <end position="170"/>
    </location>
</feature>
<dbReference type="GO" id="GO:0051539">
    <property type="term" value="F:4 iron, 4 sulfur cluster binding"/>
    <property type="evidence" value="ECO:0007669"/>
    <property type="project" value="UniProtKB-KW"/>
</dbReference>
<comment type="catalytic activity">
    <reaction evidence="11">
        <text>glycyl-[protein] + reduced [flavodoxin] + S-adenosyl-L-methionine = glycin-2-yl radical-[protein] + semiquinone [flavodoxin] + 5'-deoxyadenosine + L-methionine + H(+)</text>
        <dbReference type="Rhea" id="RHEA:61976"/>
        <dbReference type="Rhea" id="RHEA-COMP:10622"/>
        <dbReference type="Rhea" id="RHEA-COMP:14480"/>
        <dbReference type="Rhea" id="RHEA-COMP:15993"/>
        <dbReference type="Rhea" id="RHEA-COMP:15994"/>
        <dbReference type="ChEBI" id="CHEBI:15378"/>
        <dbReference type="ChEBI" id="CHEBI:17319"/>
        <dbReference type="ChEBI" id="CHEBI:29947"/>
        <dbReference type="ChEBI" id="CHEBI:32722"/>
        <dbReference type="ChEBI" id="CHEBI:57618"/>
        <dbReference type="ChEBI" id="CHEBI:57844"/>
        <dbReference type="ChEBI" id="CHEBI:59789"/>
        <dbReference type="ChEBI" id="CHEBI:140311"/>
    </reaction>
</comment>
<evidence type="ECO:0000256" key="3">
    <source>
        <dbReference type="ARBA" id="ARBA00009777"/>
    </source>
</evidence>
<evidence type="ECO:0000256" key="6">
    <source>
        <dbReference type="ARBA" id="ARBA00022691"/>
    </source>
</evidence>
<keyword evidence="10" id="KW-0411">Iron-sulfur</keyword>
<evidence type="ECO:0000256" key="2">
    <source>
        <dbReference type="ARBA" id="ARBA00003852"/>
    </source>
</evidence>
<comment type="cofactor">
    <cofactor evidence="1">
        <name>[4Fe-4S] cluster</name>
        <dbReference type="ChEBI" id="CHEBI:49883"/>
    </cofactor>
</comment>
<evidence type="ECO:0000256" key="7">
    <source>
        <dbReference type="ARBA" id="ARBA00022723"/>
    </source>
</evidence>
<dbReference type="SUPFAM" id="SSF102114">
    <property type="entry name" value="Radical SAM enzymes"/>
    <property type="match status" value="1"/>
</dbReference>
<dbReference type="PIRSF" id="PIRSF000368">
    <property type="entry name" value="NrdG"/>
    <property type="match status" value="1"/>
</dbReference>
<evidence type="ECO:0000256" key="8">
    <source>
        <dbReference type="ARBA" id="ARBA00023002"/>
    </source>
</evidence>
<sequence>MKALRLAGVIRESIVDGPGIRLVIFAQGCPHKCPGCHNPATHDPEGGYDSDPQQILEAIRENPILQGVTFSGGDPFLQADGFAQLAREIHALGLSVITYTGYTMEQLLAGIDEHPGWRKLLEETDTLIDGPFLLSEKSMLLPFRGSRNQRVLDPRASLAAGKPVEKDFSI</sequence>
<dbReference type="InterPro" id="IPR007197">
    <property type="entry name" value="rSAM"/>
</dbReference>
<evidence type="ECO:0000256" key="9">
    <source>
        <dbReference type="ARBA" id="ARBA00023004"/>
    </source>
</evidence>
<evidence type="ECO:0000256" key="10">
    <source>
        <dbReference type="ARBA" id="ARBA00023014"/>
    </source>
</evidence>
<protein>
    <recommendedName>
        <fullName evidence="4 12">Anaerobic ribonucleoside-triphosphate reductase-activating protein</fullName>
        <ecNumber evidence="12">1.97.1.-</ecNumber>
    </recommendedName>
</protein>
<dbReference type="EMBL" id="JACRSQ010000009">
    <property type="protein sequence ID" value="MBC8543474.1"/>
    <property type="molecule type" value="Genomic_DNA"/>
</dbReference>
<dbReference type="CDD" id="cd01335">
    <property type="entry name" value="Radical_SAM"/>
    <property type="match status" value="1"/>
</dbReference>
<comment type="caution">
    <text evidence="14">The sequence shown here is derived from an EMBL/GenBank/DDBJ whole genome shotgun (WGS) entry which is preliminary data.</text>
</comment>
<evidence type="ECO:0000313" key="14">
    <source>
        <dbReference type="EMBL" id="MBC8543474.1"/>
    </source>
</evidence>
<dbReference type="GO" id="GO:0046872">
    <property type="term" value="F:metal ion binding"/>
    <property type="evidence" value="ECO:0007669"/>
    <property type="project" value="UniProtKB-KW"/>
</dbReference>
<keyword evidence="8 12" id="KW-0560">Oxidoreductase</keyword>
<keyword evidence="15" id="KW-1185">Reference proteome</keyword>
<dbReference type="InterPro" id="IPR058240">
    <property type="entry name" value="rSAM_sf"/>
</dbReference>
<organism evidence="14 15">
    <name type="scientific">Bianquea renquensis</name>
    <dbReference type="NCBI Taxonomy" id="2763661"/>
    <lineage>
        <taxon>Bacteria</taxon>
        <taxon>Bacillati</taxon>
        <taxon>Bacillota</taxon>
        <taxon>Clostridia</taxon>
        <taxon>Eubacteriales</taxon>
        <taxon>Bianqueaceae</taxon>
        <taxon>Bianquea</taxon>
    </lineage>
</organism>
<dbReference type="InterPro" id="IPR012837">
    <property type="entry name" value="NrdG"/>
</dbReference>
<dbReference type="InterPro" id="IPR034457">
    <property type="entry name" value="Organic_radical-activating"/>
</dbReference>
<dbReference type="AlphaFoldDB" id="A0A926DTJ2"/>
<keyword evidence="7" id="KW-0479">Metal-binding</keyword>
<dbReference type="InterPro" id="IPR013785">
    <property type="entry name" value="Aldolase_TIM"/>
</dbReference>
<dbReference type="SFLD" id="SFLDG01063">
    <property type="entry name" value="activating_enzymes__group_1"/>
    <property type="match status" value="1"/>
</dbReference>
<dbReference type="EC" id="1.97.1.-" evidence="12"/>
<evidence type="ECO:0000256" key="1">
    <source>
        <dbReference type="ARBA" id="ARBA00001966"/>
    </source>
</evidence>
<proteinExistence type="inferred from homology"/>
<dbReference type="PANTHER" id="PTHR30352">
    <property type="entry name" value="PYRUVATE FORMATE-LYASE-ACTIVATING ENZYME"/>
    <property type="match status" value="1"/>
</dbReference>
<comment type="function">
    <text evidence="2 12">Activation of anaerobic ribonucleoside-triphosphate reductase under anaerobic conditions by generation of an organic free radical, using S-adenosylmethionine and reduced flavodoxin as cosubstrates to produce 5'-deoxy-adenosine.</text>
</comment>
<evidence type="ECO:0000259" key="13">
    <source>
        <dbReference type="PROSITE" id="PS51918"/>
    </source>
</evidence>
<dbReference type="SFLD" id="SFLDF00299">
    <property type="entry name" value="anaerobic_ribonucleoside-triph"/>
    <property type="match status" value="1"/>
</dbReference>
<dbReference type="Pfam" id="PF13353">
    <property type="entry name" value="Fer4_12"/>
    <property type="match status" value="1"/>
</dbReference>
<keyword evidence="6" id="KW-0949">S-adenosyl-L-methionine</keyword>
<reference evidence="14" key="1">
    <citation type="submission" date="2020-08" db="EMBL/GenBank/DDBJ databases">
        <title>Genome public.</title>
        <authorList>
            <person name="Liu C."/>
            <person name="Sun Q."/>
        </authorList>
    </citation>
    <scope>NUCLEOTIDE SEQUENCE</scope>
    <source>
        <strain evidence="14">NSJ-32</strain>
    </source>
</reference>
<dbReference type="RefSeq" id="WP_177716065.1">
    <property type="nucleotide sequence ID" value="NZ_JACRSQ010000009.1"/>
</dbReference>
<evidence type="ECO:0000313" key="15">
    <source>
        <dbReference type="Proteomes" id="UP000657006"/>
    </source>
</evidence>
<dbReference type="Gene3D" id="3.20.20.70">
    <property type="entry name" value="Aldolase class I"/>
    <property type="match status" value="1"/>
</dbReference>
<dbReference type="SFLD" id="SFLDG01066">
    <property type="entry name" value="organic_radical-activating_enz"/>
    <property type="match status" value="1"/>
</dbReference>
<dbReference type="GO" id="GO:0043365">
    <property type="term" value="F:[formate-C-acetyltransferase]-activating enzyme activity"/>
    <property type="evidence" value="ECO:0007669"/>
    <property type="project" value="InterPro"/>
</dbReference>
<keyword evidence="5" id="KW-0004">4Fe-4S</keyword>
<evidence type="ECO:0000256" key="11">
    <source>
        <dbReference type="ARBA" id="ARBA00047365"/>
    </source>
</evidence>
<dbReference type="PROSITE" id="PS51918">
    <property type="entry name" value="RADICAL_SAM"/>
    <property type="match status" value="1"/>
</dbReference>
<dbReference type="Proteomes" id="UP000657006">
    <property type="component" value="Unassembled WGS sequence"/>
</dbReference>
<dbReference type="PANTHER" id="PTHR30352:SF2">
    <property type="entry name" value="ANAEROBIC RIBONUCLEOSIDE-TRIPHOSPHATE REDUCTASE-ACTIVATING PROTEIN"/>
    <property type="match status" value="1"/>
</dbReference>
<evidence type="ECO:0000256" key="5">
    <source>
        <dbReference type="ARBA" id="ARBA00022485"/>
    </source>
</evidence>
<dbReference type="NCBIfam" id="TIGR02491">
    <property type="entry name" value="NrdG"/>
    <property type="match status" value="1"/>
</dbReference>